<feature type="transmembrane region" description="Helical" evidence="9">
    <location>
        <begin position="414"/>
        <end position="435"/>
    </location>
</feature>
<evidence type="ECO:0000313" key="12">
    <source>
        <dbReference type="Proteomes" id="UP000786811"/>
    </source>
</evidence>
<dbReference type="Pfam" id="PF00083">
    <property type="entry name" value="Sugar_tr"/>
    <property type="match status" value="1"/>
</dbReference>
<accession>A0A8J2HMA0</accession>
<dbReference type="InterPro" id="IPR045263">
    <property type="entry name" value="GLUT"/>
</dbReference>
<feature type="transmembrane region" description="Helical" evidence="9">
    <location>
        <begin position="441"/>
        <end position="461"/>
    </location>
</feature>
<name>A0A8J2HMA0_COTCN</name>
<evidence type="ECO:0000256" key="6">
    <source>
        <dbReference type="ARBA" id="ARBA00023136"/>
    </source>
</evidence>
<feature type="domain" description="Major facilitator superfamily (MFS) profile" evidence="10">
    <location>
        <begin position="25"/>
        <end position="468"/>
    </location>
</feature>
<gene>
    <name evidence="11" type="ORF">HICCMSTLAB_LOCUS11794</name>
</gene>
<dbReference type="SUPFAM" id="SSF103473">
    <property type="entry name" value="MFS general substrate transporter"/>
    <property type="match status" value="1"/>
</dbReference>
<comment type="similarity">
    <text evidence="8">Belongs to the major facilitator superfamily. Sugar transporter (TC 2.A.1.1) family.</text>
</comment>
<dbReference type="PRINTS" id="PR00171">
    <property type="entry name" value="SUGRTRNSPORT"/>
</dbReference>
<dbReference type="PANTHER" id="PTHR23503:SF8">
    <property type="entry name" value="FACILITATED GLUCOSE TRANSPORTER PROTEIN 1"/>
    <property type="match status" value="1"/>
</dbReference>
<comment type="caution">
    <text evidence="11">The sequence shown here is derived from an EMBL/GenBank/DDBJ whole genome shotgun (WGS) entry which is preliminary data.</text>
</comment>
<dbReference type="AlphaFoldDB" id="A0A8J2HMA0"/>
<evidence type="ECO:0000256" key="4">
    <source>
        <dbReference type="ARBA" id="ARBA00022692"/>
    </source>
</evidence>
<dbReference type="InterPro" id="IPR005828">
    <property type="entry name" value="MFS_sugar_transport-like"/>
</dbReference>
<dbReference type="PANTHER" id="PTHR23503">
    <property type="entry name" value="SOLUTE CARRIER FAMILY 2"/>
    <property type="match status" value="1"/>
</dbReference>
<keyword evidence="5 9" id="KW-1133">Transmembrane helix</keyword>
<dbReference type="InterPro" id="IPR020846">
    <property type="entry name" value="MFS_dom"/>
</dbReference>
<dbReference type="GO" id="GO:0005886">
    <property type="term" value="C:plasma membrane"/>
    <property type="evidence" value="ECO:0007669"/>
    <property type="project" value="UniProtKB-SubCell"/>
</dbReference>
<evidence type="ECO:0000256" key="9">
    <source>
        <dbReference type="SAM" id="Phobius"/>
    </source>
</evidence>
<evidence type="ECO:0000256" key="5">
    <source>
        <dbReference type="ARBA" id="ARBA00022989"/>
    </source>
</evidence>
<dbReference type="InterPro" id="IPR036259">
    <property type="entry name" value="MFS_trans_sf"/>
</dbReference>
<feature type="transmembrane region" description="Helical" evidence="9">
    <location>
        <begin position="321"/>
        <end position="340"/>
    </location>
</feature>
<feature type="transmembrane region" description="Helical" evidence="9">
    <location>
        <begin position="12"/>
        <end position="34"/>
    </location>
</feature>
<comment type="subcellular location">
    <subcellularLocation>
        <location evidence="1">Cell membrane</location>
        <topology evidence="1">Multi-pass membrane protein</topology>
    </subcellularLocation>
</comment>
<dbReference type="GO" id="GO:0005353">
    <property type="term" value="F:fructose transmembrane transporter activity"/>
    <property type="evidence" value="ECO:0007669"/>
    <property type="project" value="UniProtKB-ARBA"/>
</dbReference>
<keyword evidence="11" id="KW-0762">Sugar transport</keyword>
<dbReference type="PROSITE" id="PS00217">
    <property type="entry name" value="SUGAR_TRANSPORT_2"/>
    <property type="match status" value="1"/>
</dbReference>
<dbReference type="EMBL" id="CAJNRD030001123">
    <property type="protein sequence ID" value="CAG5104021.1"/>
    <property type="molecule type" value="Genomic_DNA"/>
</dbReference>
<sequence length="485" mass="53058">MAENSGKRGLKHVFRGINFHLAFAITAIALGSAFQHGYNTGVVNSPQEIIKTWIAEVKTNRTGIPHTAKDMTDLWAWAVAIFCIGGIIGGSLVGIIADRFGRKGGLLLNNIFVVLTVIFEGFCKMAGSYEMIIVGRLFIGINAGLNAGITPMYLGEISPMHLRGAVGTVYQLIVTISILISQVLSMDKVLGTAEQWPLLLSLTIIPAIFQCVTLPLCPESPKFLLLNRGKDVDAQRGLVWLRGTNDVYDEMEEMRNEAESIKLTQRVTMKEIFVNPALRIPLIISLMVMLAQQFSGINAVMFFSDAIFRMAGLNTTASQSATLGVGAMNVVMTFVSLILVEKCGRKTLLLFGFCAMVIDTALLALCLAYADSSSAAAYFSIALVIMFVVVFATGPGSIPWFLVSELFNQSARPIATSIAIAVNWGANFIVSYSFLPLKELLDTNVFVLFAIIQALFALFIWKKVPETKNKTIEEISSMFRQISYQ</sequence>
<dbReference type="NCBIfam" id="TIGR00879">
    <property type="entry name" value="SP"/>
    <property type="match status" value="1"/>
</dbReference>
<feature type="transmembrane region" description="Helical" evidence="9">
    <location>
        <begin position="196"/>
        <end position="217"/>
    </location>
</feature>
<dbReference type="GO" id="GO:1990539">
    <property type="term" value="P:fructose import across plasma membrane"/>
    <property type="evidence" value="ECO:0007669"/>
    <property type="project" value="UniProtKB-ARBA"/>
</dbReference>
<feature type="transmembrane region" description="Helical" evidence="9">
    <location>
        <begin position="107"/>
        <end position="127"/>
    </location>
</feature>
<protein>
    <submittedName>
        <fullName evidence="11">Facilitated glucose transporter member 1 (Mus musculus)</fullName>
    </submittedName>
</protein>
<keyword evidence="6 9" id="KW-0472">Membrane</keyword>
<keyword evidence="2 8" id="KW-0813">Transport</keyword>
<evidence type="ECO:0000256" key="8">
    <source>
        <dbReference type="RuleBase" id="RU003346"/>
    </source>
</evidence>
<keyword evidence="7" id="KW-0325">Glycoprotein</keyword>
<dbReference type="Proteomes" id="UP000786811">
    <property type="component" value="Unassembled WGS sequence"/>
</dbReference>
<dbReference type="Gene3D" id="1.20.1250.20">
    <property type="entry name" value="MFS general substrate transporter like domains"/>
    <property type="match status" value="1"/>
</dbReference>
<feature type="transmembrane region" description="Helical" evidence="9">
    <location>
        <begin position="347"/>
        <end position="370"/>
    </location>
</feature>
<proteinExistence type="inferred from homology"/>
<evidence type="ECO:0000256" key="2">
    <source>
        <dbReference type="ARBA" id="ARBA00022448"/>
    </source>
</evidence>
<feature type="transmembrane region" description="Helical" evidence="9">
    <location>
        <begin position="133"/>
        <end position="154"/>
    </location>
</feature>
<dbReference type="InterPro" id="IPR003663">
    <property type="entry name" value="Sugar/inositol_transpt"/>
</dbReference>
<evidence type="ECO:0000256" key="3">
    <source>
        <dbReference type="ARBA" id="ARBA00022475"/>
    </source>
</evidence>
<organism evidence="11 12">
    <name type="scientific">Cotesia congregata</name>
    <name type="common">Parasitoid wasp</name>
    <name type="synonym">Apanteles congregatus</name>
    <dbReference type="NCBI Taxonomy" id="51543"/>
    <lineage>
        <taxon>Eukaryota</taxon>
        <taxon>Metazoa</taxon>
        <taxon>Ecdysozoa</taxon>
        <taxon>Arthropoda</taxon>
        <taxon>Hexapoda</taxon>
        <taxon>Insecta</taxon>
        <taxon>Pterygota</taxon>
        <taxon>Neoptera</taxon>
        <taxon>Endopterygota</taxon>
        <taxon>Hymenoptera</taxon>
        <taxon>Apocrita</taxon>
        <taxon>Ichneumonoidea</taxon>
        <taxon>Braconidae</taxon>
        <taxon>Microgastrinae</taxon>
        <taxon>Cotesia</taxon>
    </lineage>
</organism>
<dbReference type="OrthoDB" id="4540492at2759"/>
<feature type="transmembrane region" description="Helical" evidence="9">
    <location>
        <begin position="376"/>
        <end position="402"/>
    </location>
</feature>
<dbReference type="PROSITE" id="PS50850">
    <property type="entry name" value="MFS"/>
    <property type="match status" value="1"/>
</dbReference>
<dbReference type="InterPro" id="IPR005829">
    <property type="entry name" value="Sugar_transporter_CS"/>
</dbReference>
<feature type="transmembrane region" description="Helical" evidence="9">
    <location>
        <begin position="166"/>
        <end position="184"/>
    </location>
</feature>
<evidence type="ECO:0000313" key="11">
    <source>
        <dbReference type="EMBL" id="CAG5104021.1"/>
    </source>
</evidence>
<evidence type="ECO:0000256" key="1">
    <source>
        <dbReference type="ARBA" id="ARBA00004651"/>
    </source>
</evidence>
<evidence type="ECO:0000256" key="7">
    <source>
        <dbReference type="ARBA" id="ARBA00023180"/>
    </source>
</evidence>
<evidence type="ECO:0000259" key="10">
    <source>
        <dbReference type="PROSITE" id="PS50850"/>
    </source>
</evidence>
<feature type="transmembrane region" description="Helical" evidence="9">
    <location>
        <begin position="280"/>
        <end position="301"/>
    </location>
</feature>
<keyword evidence="4 9" id="KW-0812">Transmembrane</keyword>
<dbReference type="FunFam" id="1.20.1250.20:FF:001511">
    <property type="entry name" value="Solute carrier family 2, facilitated glucose transporter member 5"/>
    <property type="match status" value="1"/>
</dbReference>
<reference evidence="11" key="1">
    <citation type="submission" date="2021-04" db="EMBL/GenBank/DDBJ databases">
        <authorList>
            <person name="Chebbi M.A.C M."/>
        </authorList>
    </citation>
    <scope>NUCLEOTIDE SEQUENCE</scope>
</reference>
<feature type="transmembrane region" description="Helical" evidence="9">
    <location>
        <begin position="74"/>
        <end position="95"/>
    </location>
</feature>
<keyword evidence="12" id="KW-1185">Reference proteome</keyword>
<keyword evidence="3" id="KW-1003">Cell membrane</keyword>